<name>A0A1S3DMW3_DIACI</name>
<feature type="domain" description="RNase H type-1" evidence="8">
    <location>
        <begin position="105"/>
        <end position="237"/>
    </location>
</feature>
<keyword evidence="4" id="KW-0540">Nuclease</keyword>
<evidence type="ECO:0000256" key="4">
    <source>
        <dbReference type="ARBA" id="ARBA00022722"/>
    </source>
</evidence>
<evidence type="ECO:0000256" key="1">
    <source>
        <dbReference type="ARBA" id="ARBA00000077"/>
    </source>
</evidence>
<dbReference type="PANTHER" id="PTHR10642:SF26">
    <property type="entry name" value="RIBONUCLEASE H1"/>
    <property type="match status" value="1"/>
</dbReference>
<dbReference type="GO" id="GO:0046872">
    <property type="term" value="F:metal ion binding"/>
    <property type="evidence" value="ECO:0007669"/>
    <property type="project" value="UniProtKB-KW"/>
</dbReference>
<keyword evidence="7" id="KW-0378">Hydrolase</keyword>
<dbReference type="GO" id="GO:0043137">
    <property type="term" value="P:DNA replication, removal of RNA primer"/>
    <property type="evidence" value="ECO:0007669"/>
    <property type="project" value="TreeGrafter"/>
</dbReference>
<dbReference type="GeneID" id="103521360"/>
<evidence type="ECO:0000256" key="7">
    <source>
        <dbReference type="ARBA" id="ARBA00022801"/>
    </source>
</evidence>
<proteinExistence type="inferred from homology"/>
<dbReference type="KEGG" id="dci:103521360"/>
<dbReference type="InterPro" id="IPR012337">
    <property type="entry name" value="RNaseH-like_sf"/>
</dbReference>
<dbReference type="InterPro" id="IPR036397">
    <property type="entry name" value="RNaseH_sf"/>
</dbReference>
<reference evidence="10" key="1">
    <citation type="submission" date="2025-08" db="UniProtKB">
        <authorList>
            <consortium name="RefSeq"/>
        </authorList>
    </citation>
    <scope>IDENTIFICATION</scope>
</reference>
<dbReference type="Gene3D" id="3.30.420.10">
    <property type="entry name" value="Ribonuclease H-like superfamily/Ribonuclease H"/>
    <property type="match status" value="1"/>
</dbReference>
<evidence type="ECO:0000313" key="9">
    <source>
        <dbReference type="Proteomes" id="UP000079169"/>
    </source>
</evidence>
<accession>A0A1S3DMW3</accession>
<dbReference type="RefSeq" id="XP_008484691.1">
    <property type="nucleotide sequence ID" value="XM_008486469.2"/>
</dbReference>
<dbReference type="InterPro" id="IPR050092">
    <property type="entry name" value="RNase_H"/>
</dbReference>
<evidence type="ECO:0000259" key="8">
    <source>
        <dbReference type="PROSITE" id="PS50879"/>
    </source>
</evidence>
<dbReference type="OMA" id="KWRYSIN"/>
<organism evidence="9 10">
    <name type="scientific">Diaphorina citri</name>
    <name type="common">Asian citrus psyllid</name>
    <dbReference type="NCBI Taxonomy" id="121845"/>
    <lineage>
        <taxon>Eukaryota</taxon>
        <taxon>Metazoa</taxon>
        <taxon>Ecdysozoa</taxon>
        <taxon>Arthropoda</taxon>
        <taxon>Hexapoda</taxon>
        <taxon>Insecta</taxon>
        <taxon>Pterygota</taxon>
        <taxon>Neoptera</taxon>
        <taxon>Paraneoptera</taxon>
        <taxon>Hemiptera</taxon>
        <taxon>Sternorrhyncha</taxon>
        <taxon>Psylloidea</taxon>
        <taxon>Psyllidae</taxon>
        <taxon>Diaphorininae</taxon>
        <taxon>Diaphorina</taxon>
    </lineage>
</organism>
<dbReference type="EC" id="3.1.26.4" evidence="3"/>
<dbReference type="GO" id="GO:0004523">
    <property type="term" value="F:RNA-DNA hybrid ribonuclease activity"/>
    <property type="evidence" value="ECO:0007669"/>
    <property type="project" value="UniProtKB-EC"/>
</dbReference>
<gene>
    <name evidence="10" type="primary">LOC103521360</name>
</gene>
<dbReference type="GO" id="GO:0003676">
    <property type="term" value="F:nucleic acid binding"/>
    <property type="evidence" value="ECO:0007669"/>
    <property type="project" value="InterPro"/>
</dbReference>
<dbReference type="Pfam" id="PF00075">
    <property type="entry name" value="RNase_H"/>
    <property type="match status" value="1"/>
</dbReference>
<dbReference type="Proteomes" id="UP000079169">
    <property type="component" value="Unplaced"/>
</dbReference>
<evidence type="ECO:0000256" key="3">
    <source>
        <dbReference type="ARBA" id="ARBA00012180"/>
    </source>
</evidence>
<dbReference type="STRING" id="121845.A0A1S3DMW3"/>
<evidence type="ECO:0000313" key="10">
    <source>
        <dbReference type="RefSeq" id="XP_008484691.1"/>
    </source>
</evidence>
<sequence>MKQIEEQALIQSEKIKRLPIDQKWNPTENPNILKTQIGFNQMIANIKKEINIPEKFEPLEIPVNPIDDITIDHHLSIEENFRKDDVAPTVAKVKALELINTQYPADQWTHIYTDGSMQNPEQGAGAGVTSELFSFYKGLGPFTTNFDGETEAIKIAVQQLLYRTNNFSKAVILSDSKAAIEAIANTDETPTKQIKEIRDIIKQLKCLRKQITLQWIPAHCGIHGNESADKLAKKGTEISNTPMRTVPFHSVKRIIKHKYNQSHRKCIQEEAKNTKWKDILTTPNIIVSFQEKRR</sequence>
<keyword evidence="6" id="KW-0255">Endonuclease</keyword>
<dbReference type="AlphaFoldDB" id="A0A1S3DMW3"/>
<dbReference type="SUPFAM" id="SSF53098">
    <property type="entry name" value="Ribonuclease H-like"/>
    <property type="match status" value="1"/>
</dbReference>
<dbReference type="PROSITE" id="PS50879">
    <property type="entry name" value="RNASE_H_1"/>
    <property type="match status" value="1"/>
</dbReference>
<protein>
    <recommendedName>
        <fullName evidence="3">ribonuclease H</fullName>
        <ecNumber evidence="3">3.1.26.4</ecNumber>
    </recommendedName>
</protein>
<keyword evidence="9" id="KW-1185">Reference proteome</keyword>
<dbReference type="InterPro" id="IPR002156">
    <property type="entry name" value="RNaseH_domain"/>
</dbReference>
<dbReference type="PaxDb" id="121845-A0A1S3DMW3"/>
<evidence type="ECO:0000256" key="6">
    <source>
        <dbReference type="ARBA" id="ARBA00022759"/>
    </source>
</evidence>
<comment type="catalytic activity">
    <reaction evidence="1">
        <text>Endonucleolytic cleavage to 5'-phosphomonoester.</text>
        <dbReference type="EC" id="3.1.26.4"/>
    </reaction>
</comment>
<keyword evidence="5" id="KW-0479">Metal-binding</keyword>
<comment type="similarity">
    <text evidence="2">Belongs to the RNase H family.</text>
</comment>
<dbReference type="PANTHER" id="PTHR10642">
    <property type="entry name" value="RIBONUCLEASE H1"/>
    <property type="match status" value="1"/>
</dbReference>
<dbReference type="CDD" id="cd09276">
    <property type="entry name" value="Rnase_HI_RT_non_LTR"/>
    <property type="match status" value="1"/>
</dbReference>
<evidence type="ECO:0000256" key="5">
    <source>
        <dbReference type="ARBA" id="ARBA00022723"/>
    </source>
</evidence>
<evidence type="ECO:0000256" key="2">
    <source>
        <dbReference type="ARBA" id="ARBA00005300"/>
    </source>
</evidence>